<evidence type="ECO:0000256" key="1">
    <source>
        <dbReference type="SAM" id="SignalP"/>
    </source>
</evidence>
<dbReference type="Gene3D" id="2.40.128.520">
    <property type="match status" value="1"/>
</dbReference>
<proteinExistence type="predicted"/>
<dbReference type="EMBL" id="AOLV01000010">
    <property type="protein sequence ID" value="EPX86423.1"/>
    <property type="molecule type" value="Genomic_DNA"/>
</dbReference>
<dbReference type="InterPro" id="IPR019223">
    <property type="entry name" value="DUF2147"/>
</dbReference>
<dbReference type="OrthoDB" id="9811671at2"/>
<evidence type="ECO:0000313" key="4">
    <source>
        <dbReference type="Proteomes" id="UP000015346"/>
    </source>
</evidence>
<dbReference type="Pfam" id="PF09917">
    <property type="entry name" value="DUF2147"/>
    <property type="match status" value="1"/>
</dbReference>
<protein>
    <submittedName>
        <fullName evidence="3">Uncharacterized protein putative in bacteria</fullName>
    </submittedName>
</protein>
<evidence type="ECO:0000259" key="2">
    <source>
        <dbReference type="Pfam" id="PF09917"/>
    </source>
</evidence>
<dbReference type="AlphaFoldDB" id="S9R364"/>
<dbReference type="RefSeq" id="WP_021097331.1">
    <property type="nucleotide sequence ID" value="NZ_KE557320.1"/>
</dbReference>
<dbReference type="Proteomes" id="UP000015346">
    <property type="component" value="Unassembled WGS sequence"/>
</dbReference>
<feature type="chain" id="PRO_5004568441" evidence="1">
    <location>
        <begin position="19"/>
        <end position="127"/>
    </location>
</feature>
<keyword evidence="4" id="KW-1185">Reference proteome</keyword>
<comment type="caution">
    <text evidence="3">The sequence shown here is derived from an EMBL/GenBank/DDBJ whole genome shotgun (WGS) entry which is preliminary data.</text>
</comment>
<evidence type="ECO:0000313" key="3">
    <source>
        <dbReference type="EMBL" id="EPX86423.1"/>
    </source>
</evidence>
<dbReference type="PATRIC" id="fig|1123069.3.peg.1209"/>
<name>S9R364_9RHOB</name>
<accession>S9R364</accession>
<gene>
    <name evidence="3" type="ORF">ruthe_01238</name>
</gene>
<dbReference type="HOGENOM" id="CLU_108869_1_0_5"/>
<reference evidence="3 4" key="1">
    <citation type="journal article" date="2013" name="Stand. Genomic Sci.">
        <title>Genome sequence of the reddish-pigmented Rubellimicrobium thermophilum type strain (DSM 16684(T)), a member of the Roseobacter clade.</title>
        <authorList>
            <person name="Fiebig A."/>
            <person name="Riedel T."/>
            <person name="Gronow S."/>
            <person name="Petersen J."/>
            <person name="Klenk H.P."/>
            <person name="Goker M."/>
        </authorList>
    </citation>
    <scope>NUCLEOTIDE SEQUENCE [LARGE SCALE GENOMIC DNA]</scope>
    <source>
        <strain evidence="3 4">DSM 16684</strain>
    </source>
</reference>
<dbReference type="PANTHER" id="PTHR36919:SF2">
    <property type="entry name" value="BLL6627 PROTEIN"/>
    <property type="match status" value="1"/>
</dbReference>
<feature type="domain" description="DUF2147" evidence="2">
    <location>
        <begin position="23"/>
        <end position="125"/>
    </location>
</feature>
<feature type="signal peptide" evidence="1">
    <location>
        <begin position="1"/>
        <end position="18"/>
    </location>
</feature>
<dbReference type="PANTHER" id="PTHR36919">
    <property type="entry name" value="BLR1215 PROTEIN"/>
    <property type="match status" value="1"/>
</dbReference>
<sequence>MKHLLAAAFALLATAAVADPLEGLWRTAPDDNGNTGLIQVAPCGDALCGILVRAYGPDGAEIASPNLGRHIIWDTRPQGGGEYRGRVYAPDRDQEYRSRLILSGDQLSVSGCVLGICREGGVWTRVQ</sequence>
<keyword evidence="1" id="KW-0732">Signal</keyword>
<dbReference type="STRING" id="1123069.ruthe_01238"/>
<organism evidence="3 4">
    <name type="scientific">Rubellimicrobium thermophilum DSM 16684</name>
    <dbReference type="NCBI Taxonomy" id="1123069"/>
    <lineage>
        <taxon>Bacteria</taxon>
        <taxon>Pseudomonadati</taxon>
        <taxon>Pseudomonadota</taxon>
        <taxon>Alphaproteobacteria</taxon>
        <taxon>Rhodobacterales</taxon>
        <taxon>Roseobacteraceae</taxon>
        <taxon>Rubellimicrobium</taxon>
    </lineage>
</organism>